<proteinExistence type="predicted"/>
<dbReference type="EMBL" id="JAYJLD010000001">
    <property type="protein sequence ID" value="MEB3100099.1"/>
    <property type="molecule type" value="Genomic_DNA"/>
</dbReference>
<keyword evidence="2" id="KW-1185">Reference proteome</keyword>
<organism evidence="1 2">
    <name type="scientific">Ferviditalea candida</name>
    <dbReference type="NCBI Taxonomy" id="3108399"/>
    <lineage>
        <taxon>Bacteria</taxon>
        <taxon>Bacillati</taxon>
        <taxon>Bacillota</taxon>
        <taxon>Bacilli</taxon>
        <taxon>Bacillales</taxon>
        <taxon>Paenibacillaceae</taxon>
        <taxon>Ferviditalea</taxon>
    </lineage>
</organism>
<gene>
    <name evidence="1" type="ORF">VF724_00255</name>
</gene>
<accession>A0ABU5ZC54</accession>
<protein>
    <recommendedName>
        <fullName evidence="3">Group-specific protein</fullName>
    </recommendedName>
</protein>
<reference evidence="1" key="1">
    <citation type="submission" date="2023-12" db="EMBL/GenBank/DDBJ databases">
        <title>Fervidustalea candida gen. nov., sp. nov., a novel member of the family Paenibacillaceae isolated from a geothermal area.</title>
        <authorList>
            <person name="Li W.-J."/>
            <person name="Jiao J.-Y."/>
            <person name="Chen Y."/>
        </authorList>
    </citation>
    <scope>NUCLEOTIDE SEQUENCE</scope>
    <source>
        <strain evidence="1">SYSU GA230002</strain>
    </source>
</reference>
<evidence type="ECO:0008006" key="3">
    <source>
        <dbReference type="Google" id="ProtNLM"/>
    </source>
</evidence>
<evidence type="ECO:0000313" key="1">
    <source>
        <dbReference type="EMBL" id="MEB3100099.1"/>
    </source>
</evidence>
<sequence>MGECKLDHSRQDVLNKLESQLDYLPEALSKDLMLFLKGELSQHTLNELFHLLKKYDLAPEADREERNGKLRQLISESDRLF</sequence>
<name>A0ABU5ZC54_9BACL</name>
<dbReference type="Proteomes" id="UP001310386">
    <property type="component" value="Unassembled WGS sequence"/>
</dbReference>
<comment type="caution">
    <text evidence="1">The sequence shown here is derived from an EMBL/GenBank/DDBJ whole genome shotgun (WGS) entry which is preliminary data.</text>
</comment>
<evidence type="ECO:0000313" key="2">
    <source>
        <dbReference type="Proteomes" id="UP001310386"/>
    </source>
</evidence>
<dbReference type="RefSeq" id="WP_371752213.1">
    <property type="nucleotide sequence ID" value="NZ_JAYJLD010000001.1"/>
</dbReference>